<dbReference type="InterPro" id="IPR011664">
    <property type="entry name" value="Abi_system_AbiD/AbiF-like"/>
</dbReference>
<sequence length="318" mass="37187">MPYTPYIKPYKTPSDIISDLKTKQLSFIDENIAEKILSQINYYHFKIYLHPLLDPNCPIGKNYRPGEYFEDAVDIYRFDEQIRFILFKAIARIEIKLRSRLDQVMSSISGTPFWYLDNQWFNIKNNNTYSIDSIRNKISNEFSNTKEEYASHYKSKYYNTTHDNFKFLPPFWIACEFLSIGTILKIYDNLNTPIINQRSGAPLDSMALEFGAPSFKILCSWAKTLRDIRNRCAHHSRLWNANLRAPSSIIPLLNTSPTNNNRIYTSLAMTHRILLSLDIQDINLYDDLTTLIGKYHCVKSYLGSAGFPEKWHADPFWS</sequence>
<accession>A0ABZ0N2W2</accession>
<dbReference type="Proteomes" id="UP001302443">
    <property type="component" value="Chromosome"/>
</dbReference>
<evidence type="ECO:0000313" key="1">
    <source>
        <dbReference type="EMBL" id="WPA92727.1"/>
    </source>
</evidence>
<gene>
    <name evidence="1" type="ORF">QS795_002810</name>
</gene>
<keyword evidence="2" id="KW-1185">Reference proteome</keyword>
<evidence type="ECO:0000313" key="2">
    <source>
        <dbReference type="Proteomes" id="UP001302443"/>
    </source>
</evidence>
<protein>
    <submittedName>
        <fullName evidence="1">Abi family protein</fullName>
    </submittedName>
</protein>
<dbReference type="Pfam" id="PF07751">
    <property type="entry name" value="Abi_2"/>
    <property type="match status" value="1"/>
</dbReference>
<reference evidence="1 2" key="1">
    <citation type="submission" date="2023-09" db="EMBL/GenBank/DDBJ databases">
        <title>Genomic Revisitation and Reclassification of the Genus Providencia.</title>
        <authorList>
            <person name="Dong X."/>
        </authorList>
    </citation>
    <scope>NUCLEOTIDE SEQUENCE [LARGE SCALE GENOMIC DNA]</scope>
    <source>
        <strain evidence="1 2">D4759</strain>
    </source>
</reference>
<organism evidence="1 2">
    <name type="scientific">Providencia zhijiangensis</name>
    <dbReference type="NCBI Taxonomy" id="3053982"/>
    <lineage>
        <taxon>Bacteria</taxon>
        <taxon>Pseudomonadati</taxon>
        <taxon>Pseudomonadota</taxon>
        <taxon>Gammaproteobacteria</taxon>
        <taxon>Enterobacterales</taxon>
        <taxon>Morganellaceae</taxon>
        <taxon>Providencia</taxon>
    </lineage>
</organism>
<proteinExistence type="predicted"/>
<dbReference type="RefSeq" id="WP_286272497.1">
    <property type="nucleotide sequence ID" value="NZ_CP135990.1"/>
</dbReference>
<dbReference type="EMBL" id="CP135990">
    <property type="protein sequence ID" value="WPA92727.1"/>
    <property type="molecule type" value="Genomic_DNA"/>
</dbReference>
<name>A0ABZ0N2W2_9GAMM</name>